<evidence type="ECO:0000313" key="1">
    <source>
        <dbReference type="EMBL" id="CEF85857.1"/>
    </source>
</evidence>
<protein>
    <submittedName>
        <fullName evidence="1">Chromosome 3, complete genome</fullName>
    </submittedName>
</protein>
<reference evidence="2" key="4">
    <citation type="submission" date="2017-01" db="UniProtKB">
        <authorList>
            <consortium name="EnsemblFungi"/>
        </authorList>
    </citation>
    <scope>IDENTIFICATION</scope>
    <source>
        <strain evidence="2">PH-1 / ATCC MYA-4620 / FGSC 9075 / NRRL 31084</strain>
    </source>
</reference>
<gene>
    <name evidence="1" type="ORF">FGRAMPH1_01T16475</name>
</gene>
<dbReference type="EMBL" id="HG970334">
    <property type="protein sequence ID" value="CEF85857.1"/>
    <property type="molecule type" value="Genomic_DNA"/>
</dbReference>
<keyword evidence="3" id="KW-1185">Reference proteome</keyword>
<name>A0A098DWY1_GIBZE</name>
<reference evidence="1 3" key="3">
    <citation type="journal article" date="2015" name="BMC Genomics">
        <title>The completed genome sequence of the pathogenic ascomycete fungus Fusarium graminearum.</title>
        <authorList>
            <person name="King R."/>
            <person name="Urban M."/>
            <person name="Hammond-Kosack M.C."/>
            <person name="Hassani-Pak K."/>
            <person name="Hammond-Kosack K.E."/>
        </authorList>
    </citation>
    <scope>NUCLEOTIDE SEQUENCE [LARGE SCALE GENOMIC DNA]</scope>
    <source>
        <strain evidence="3">ATCC MYA-4620 / CBS 123657 / FGSC 9075 / NRRL 31084 / PH-1</strain>
        <strain evidence="1">PH-1</strain>
    </source>
</reference>
<reference evidence="2 3" key="1">
    <citation type="journal article" date="2007" name="Science">
        <title>The Fusarium graminearum genome reveals a link between localized polymorphism and pathogen specialization.</title>
        <authorList>
            <person name="Cuomo C.A."/>
            <person name="Gueldener U."/>
            <person name="Xu J.-R."/>
            <person name="Trail F."/>
            <person name="Turgeon B.G."/>
            <person name="Di Pietro A."/>
            <person name="Walton J.D."/>
            <person name="Ma L.-J."/>
            <person name="Baker S.E."/>
            <person name="Rep M."/>
            <person name="Adam G."/>
            <person name="Antoniw J."/>
            <person name="Baldwin T."/>
            <person name="Calvo S.E."/>
            <person name="Chang Y.-L."/>
            <person name="DeCaprio D."/>
            <person name="Gale L.R."/>
            <person name="Gnerre S."/>
            <person name="Goswami R.S."/>
            <person name="Hammond-Kosack K."/>
            <person name="Harris L.J."/>
            <person name="Hilburn K."/>
            <person name="Kennell J.C."/>
            <person name="Kroken S."/>
            <person name="Magnuson J.K."/>
            <person name="Mannhaupt G."/>
            <person name="Mauceli E.W."/>
            <person name="Mewes H.-W."/>
            <person name="Mitterbauer R."/>
            <person name="Muehlbauer G."/>
            <person name="Muensterkoetter M."/>
            <person name="Nelson D."/>
            <person name="O'Donnell K."/>
            <person name="Ouellet T."/>
            <person name="Qi W."/>
            <person name="Quesneville H."/>
            <person name="Roncero M.I.G."/>
            <person name="Seong K.-Y."/>
            <person name="Tetko I.V."/>
            <person name="Urban M."/>
            <person name="Waalwijk C."/>
            <person name="Ward T.J."/>
            <person name="Yao J."/>
            <person name="Birren B.W."/>
            <person name="Kistler H.C."/>
        </authorList>
    </citation>
    <scope>NUCLEOTIDE SEQUENCE [LARGE SCALE GENOMIC DNA]</scope>
    <source>
        <strain evidence="3">ATCC MYA-4620 / CBS 123657 / FGSC 9075 / NRRL 31084 / PH-1</strain>
        <strain evidence="2">PH-1 / ATCC MYA-4620 / FGSC 9075 / NRRL 31084</strain>
    </source>
</reference>
<accession>A0A0E0SHE4</accession>
<sequence length="59" mass="6839">MYDIPSTTAEFNGSRRQLRGAWFGMRSLAPPHWLSLTSALLPRLDYSVDISRRLFRTLI</sequence>
<evidence type="ECO:0000313" key="2">
    <source>
        <dbReference type="EnsemblFungi" id="CEF85857"/>
    </source>
</evidence>
<accession>A0A098DWY1</accession>
<dbReference type="AlphaFoldDB" id="A0A098DWY1"/>
<dbReference type="Proteomes" id="UP000070720">
    <property type="component" value="Chromosome 3"/>
</dbReference>
<dbReference type="VEuPathDB" id="FungiDB:FGRAMPH1_01G16475"/>
<organism evidence="1 3">
    <name type="scientific">Gibberella zeae (strain ATCC MYA-4620 / CBS 123657 / FGSC 9075 / NRRL 31084 / PH-1)</name>
    <name type="common">Wheat head blight fungus</name>
    <name type="synonym">Fusarium graminearum</name>
    <dbReference type="NCBI Taxonomy" id="229533"/>
    <lineage>
        <taxon>Eukaryota</taxon>
        <taxon>Fungi</taxon>
        <taxon>Dikarya</taxon>
        <taxon>Ascomycota</taxon>
        <taxon>Pezizomycotina</taxon>
        <taxon>Sordariomycetes</taxon>
        <taxon>Hypocreomycetidae</taxon>
        <taxon>Hypocreales</taxon>
        <taxon>Nectriaceae</taxon>
        <taxon>Fusarium</taxon>
    </lineage>
</organism>
<proteinExistence type="predicted"/>
<evidence type="ECO:0000313" key="3">
    <source>
        <dbReference type="Proteomes" id="UP000070720"/>
    </source>
</evidence>
<dbReference type="EnsemblFungi" id="CEF85857">
    <property type="protein sequence ID" value="CEF85857"/>
    <property type="gene ID" value="FGRRES_12639_M"/>
</dbReference>
<dbReference type="InParanoid" id="A0A098DWY1"/>
<reference evidence="2 3" key="2">
    <citation type="journal article" date="2010" name="Nature">
        <title>Comparative genomics reveals mobile pathogenicity chromosomes in Fusarium.</title>
        <authorList>
            <person name="Ma L.J."/>
            <person name="van der Does H.C."/>
            <person name="Borkovich K.A."/>
            <person name="Coleman J.J."/>
            <person name="Daboussi M.J."/>
            <person name="Di Pietro A."/>
            <person name="Dufresne M."/>
            <person name="Freitag M."/>
            <person name="Grabherr M."/>
            <person name="Henrissat B."/>
            <person name="Houterman P.M."/>
            <person name="Kang S."/>
            <person name="Shim W.B."/>
            <person name="Woloshuk C."/>
            <person name="Xie X."/>
            <person name="Xu J.R."/>
            <person name="Antoniw J."/>
            <person name="Baker S.E."/>
            <person name="Bluhm B.H."/>
            <person name="Breakspear A."/>
            <person name="Brown D.W."/>
            <person name="Butchko R.A."/>
            <person name="Chapman S."/>
            <person name="Coulson R."/>
            <person name="Coutinho P.M."/>
            <person name="Danchin E.G."/>
            <person name="Diener A."/>
            <person name="Gale L.R."/>
            <person name="Gardiner D.M."/>
            <person name="Goff S."/>
            <person name="Hammond-Kosack K.E."/>
            <person name="Hilburn K."/>
            <person name="Hua-Van A."/>
            <person name="Jonkers W."/>
            <person name="Kazan K."/>
            <person name="Kodira C.D."/>
            <person name="Koehrsen M."/>
            <person name="Kumar L."/>
            <person name="Lee Y.H."/>
            <person name="Li L."/>
            <person name="Manners J.M."/>
            <person name="Miranda-Saavedra D."/>
            <person name="Mukherjee M."/>
            <person name="Park G."/>
            <person name="Park J."/>
            <person name="Park S.Y."/>
            <person name="Proctor R.H."/>
            <person name="Regev A."/>
            <person name="Ruiz-Roldan M.C."/>
            <person name="Sain D."/>
            <person name="Sakthikumar S."/>
            <person name="Sykes S."/>
            <person name="Schwartz D.C."/>
            <person name="Turgeon B.G."/>
            <person name="Wapinski I."/>
            <person name="Yoder O."/>
            <person name="Young S."/>
            <person name="Zeng Q."/>
            <person name="Zhou S."/>
            <person name="Galagan J."/>
            <person name="Cuomo C.A."/>
            <person name="Kistler H.C."/>
            <person name="Rep M."/>
        </authorList>
    </citation>
    <scope>GENOME REANNOTATION</scope>
    <source>
        <strain evidence="3">ATCC MYA-4620 / CBS 123657 / FGSC 9075 / NRRL 31084 / PH-1</strain>
        <strain evidence="2">PH-1 / ATCC MYA-4620 / FGSC 9075 / NRRL 31084</strain>
    </source>
</reference>